<dbReference type="Pfam" id="PF00501">
    <property type="entry name" value="AMP-binding"/>
    <property type="match status" value="1"/>
</dbReference>
<gene>
    <name evidence="3" type="ORF">FB466_2036</name>
</gene>
<feature type="domain" description="AMP-binding enzyme C-terminal" evidence="2">
    <location>
        <begin position="473"/>
        <end position="548"/>
    </location>
</feature>
<dbReference type="PROSITE" id="PS00455">
    <property type="entry name" value="AMP_BINDING"/>
    <property type="match status" value="1"/>
</dbReference>
<dbReference type="AlphaFoldDB" id="A0A543HRY8"/>
<feature type="domain" description="AMP-dependent synthetase/ligase" evidence="1">
    <location>
        <begin position="34"/>
        <end position="422"/>
    </location>
</feature>
<dbReference type="InterPro" id="IPR020845">
    <property type="entry name" value="AMP-binding_CS"/>
</dbReference>
<dbReference type="RefSeq" id="WP_141918216.1">
    <property type="nucleotide sequence ID" value="NZ_BAAAYS010000016.1"/>
</dbReference>
<protein>
    <submittedName>
        <fullName evidence="3">Long-chain acyl-CoA synthetase</fullName>
    </submittedName>
</protein>
<dbReference type="Gene3D" id="3.30.300.30">
    <property type="match status" value="1"/>
</dbReference>
<dbReference type="SUPFAM" id="SSF56801">
    <property type="entry name" value="Acetyl-CoA synthetase-like"/>
    <property type="match status" value="1"/>
</dbReference>
<dbReference type="InterPro" id="IPR000873">
    <property type="entry name" value="AMP-dep_synth/lig_dom"/>
</dbReference>
<dbReference type="InterPro" id="IPR025110">
    <property type="entry name" value="AMP-bd_C"/>
</dbReference>
<accession>A0A543HRY8</accession>
<keyword evidence="4" id="KW-1185">Reference proteome</keyword>
<dbReference type="PANTHER" id="PTHR43767:SF12">
    <property type="entry name" value="AMP-DEPENDENT SYNTHETASE AND LIGASE"/>
    <property type="match status" value="1"/>
</dbReference>
<comment type="caution">
    <text evidence="3">The sequence shown here is derived from an EMBL/GenBank/DDBJ whole genome shotgun (WGS) entry which is preliminary data.</text>
</comment>
<dbReference type="InterPro" id="IPR045851">
    <property type="entry name" value="AMP-bd_C_sf"/>
</dbReference>
<dbReference type="EMBL" id="VFPN01000003">
    <property type="protein sequence ID" value="TQM61107.1"/>
    <property type="molecule type" value="Genomic_DNA"/>
</dbReference>
<evidence type="ECO:0000259" key="1">
    <source>
        <dbReference type="Pfam" id="PF00501"/>
    </source>
</evidence>
<dbReference type="PANTHER" id="PTHR43767">
    <property type="entry name" value="LONG-CHAIN-FATTY-ACID--COA LIGASE"/>
    <property type="match status" value="1"/>
</dbReference>
<dbReference type="Proteomes" id="UP000318331">
    <property type="component" value="Unassembled WGS sequence"/>
</dbReference>
<dbReference type="InterPro" id="IPR050237">
    <property type="entry name" value="ATP-dep_AMP-bd_enzyme"/>
</dbReference>
<organism evidence="3 4">
    <name type="scientific">Klugiella xanthotipulae</name>
    <dbReference type="NCBI Taxonomy" id="244735"/>
    <lineage>
        <taxon>Bacteria</taxon>
        <taxon>Bacillati</taxon>
        <taxon>Actinomycetota</taxon>
        <taxon>Actinomycetes</taxon>
        <taxon>Micrococcales</taxon>
        <taxon>Microbacteriaceae</taxon>
        <taxon>Klugiella</taxon>
    </lineage>
</organism>
<dbReference type="InterPro" id="IPR042099">
    <property type="entry name" value="ANL_N_sf"/>
</dbReference>
<dbReference type="OrthoDB" id="9803968at2"/>
<evidence type="ECO:0000313" key="3">
    <source>
        <dbReference type="EMBL" id="TQM61107.1"/>
    </source>
</evidence>
<sequence length="561" mass="60620">MSTLADRPWTAHYAPGVPADLTLPTISLVDVIHASVNDYADTIALDFFGATTTYRELGEQIERVATGLHTLGVRHGDRVALVLPNCPQHVVAFYAALRLGAIVVEHNPLYTPRELRTQFEDHGAQVVIAWENVCGTLQALPADVRPTTIIAVNLIEAMPLSKRLLLKLPIAKARESRQKLGTTTTGTIPWRRLATSDRIADSIRRPGHNDLALLQYTSGTTGTPKGAMLSHRNLLANALQAQSWVPAVTKGDCCVYGVLPMFHAYGMTLCLTFAMSMGARLVLFPSFDVDLVLAAAQKHLPTFLPAVPPMYDRIAETAHTKRVALGGITCAISGAMDLPPSTVERWEEATGGWLVEGYGLTEAAPVALCNPVGSSRKAGTVGVPLPGCEIKLVAVENPEDSAPDGGPGELLFRGPQVFSGYWKNAEATAEALTPDGWLRTGDIVTADRDGFVTIVDRKKELIVTGGFNVSPTEVESVLRSYDGVEDAAAIGIPRSNGGESVVAVVVMRPGYTFDEESVREHCRTGLTPYKVPRSIEVWDELPRSLIGKILRKEIKEKILAR</sequence>
<dbReference type="NCBIfam" id="NF004114">
    <property type="entry name" value="PRK05605.1"/>
    <property type="match status" value="1"/>
</dbReference>
<proteinExistence type="predicted"/>
<dbReference type="CDD" id="cd05936">
    <property type="entry name" value="FC-FACS_FadD_like"/>
    <property type="match status" value="1"/>
</dbReference>
<dbReference type="Gene3D" id="3.40.50.12780">
    <property type="entry name" value="N-terminal domain of ligase-like"/>
    <property type="match status" value="1"/>
</dbReference>
<reference evidence="3 4" key="1">
    <citation type="submission" date="2019-06" db="EMBL/GenBank/DDBJ databases">
        <title>Sequencing the genomes of 1000 actinobacteria strains.</title>
        <authorList>
            <person name="Klenk H.-P."/>
        </authorList>
    </citation>
    <scope>NUCLEOTIDE SEQUENCE [LARGE SCALE GENOMIC DNA]</scope>
    <source>
        <strain evidence="3 4">DSM 18031</strain>
    </source>
</reference>
<evidence type="ECO:0000313" key="4">
    <source>
        <dbReference type="Proteomes" id="UP000318331"/>
    </source>
</evidence>
<dbReference type="Pfam" id="PF13193">
    <property type="entry name" value="AMP-binding_C"/>
    <property type="match status" value="1"/>
</dbReference>
<name>A0A543HRY8_9MICO</name>
<evidence type="ECO:0000259" key="2">
    <source>
        <dbReference type="Pfam" id="PF13193"/>
    </source>
</evidence>
<dbReference type="GO" id="GO:0016877">
    <property type="term" value="F:ligase activity, forming carbon-sulfur bonds"/>
    <property type="evidence" value="ECO:0007669"/>
    <property type="project" value="UniProtKB-ARBA"/>
</dbReference>